<sequence length="78" mass="9339">MKNARKITVFIFLMSLIYIKSLKKYVLMKEYQDVQNIGKNSKKKYKETSDIESKCKELYDKLRFYKVKMSLDIGGEEK</sequence>
<dbReference type="EMBL" id="FLRJ01000538">
    <property type="protein sequence ID" value="SBT73867.1"/>
    <property type="molecule type" value="Genomic_DNA"/>
</dbReference>
<reference evidence="1 2" key="1">
    <citation type="submission" date="2016-06" db="EMBL/GenBank/DDBJ databases">
        <authorList>
            <consortium name="Pathogen Informatics"/>
        </authorList>
    </citation>
    <scope>NUCLEOTIDE SEQUENCE [LARGE SCALE GENOMIC DNA]</scope>
</reference>
<dbReference type="Proteomes" id="UP000243200">
    <property type="component" value="Unassembled WGS sequence"/>
</dbReference>
<dbReference type="AlphaFoldDB" id="A0A1C3KJ41"/>
<name>A0A1C3KJ41_PLAOA</name>
<gene>
    <name evidence="1" type="primary">PowCR01_000161400</name>
    <name evidence="1" type="ORF">POWCR01_000161400</name>
</gene>
<proteinExistence type="predicted"/>
<protein>
    <submittedName>
        <fullName evidence="1">Uncharacterized protein</fullName>
    </submittedName>
</protein>
<dbReference type="VEuPathDB" id="PlasmoDB:POWCR01_000161400"/>
<organism evidence="1 2">
    <name type="scientific">Plasmodium ovale</name>
    <name type="common">malaria parasite P. ovale</name>
    <dbReference type="NCBI Taxonomy" id="36330"/>
    <lineage>
        <taxon>Eukaryota</taxon>
        <taxon>Sar</taxon>
        <taxon>Alveolata</taxon>
        <taxon>Apicomplexa</taxon>
        <taxon>Aconoidasida</taxon>
        <taxon>Haemosporida</taxon>
        <taxon>Plasmodiidae</taxon>
        <taxon>Plasmodium</taxon>
        <taxon>Plasmodium (Plasmodium)</taxon>
    </lineage>
</organism>
<accession>A0A1C3KJ41</accession>
<evidence type="ECO:0000313" key="1">
    <source>
        <dbReference type="EMBL" id="SBT73867.1"/>
    </source>
</evidence>
<evidence type="ECO:0000313" key="2">
    <source>
        <dbReference type="Proteomes" id="UP000243200"/>
    </source>
</evidence>